<organism evidence="1">
    <name type="scientific">Eucalyptus grandis</name>
    <name type="common">Flooded gum</name>
    <dbReference type="NCBI Taxonomy" id="71139"/>
    <lineage>
        <taxon>Eukaryota</taxon>
        <taxon>Viridiplantae</taxon>
        <taxon>Streptophyta</taxon>
        <taxon>Embryophyta</taxon>
        <taxon>Tracheophyta</taxon>
        <taxon>Spermatophyta</taxon>
        <taxon>Magnoliopsida</taxon>
        <taxon>eudicotyledons</taxon>
        <taxon>Gunneridae</taxon>
        <taxon>Pentapetalae</taxon>
        <taxon>rosids</taxon>
        <taxon>malvids</taxon>
        <taxon>Myrtales</taxon>
        <taxon>Myrtaceae</taxon>
        <taxon>Myrtoideae</taxon>
        <taxon>Eucalypteae</taxon>
        <taxon>Eucalyptus</taxon>
    </lineage>
</organism>
<evidence type="ECO:0000313" key="1">
    <source>
        <dbReference type="EMBL" id="KCW61479.1"/>
    </source>
</evidence>
<feature type="non-terminal residue" evidence="1">
    <location>
        <position position="1"/>
    </location>
</feature>
<protein>
    <submittedName>
        <fullName evidence="1">Uncharacterized protein</fullName>
    </submittedName>
</protein>
<name>A0A059B646_EUCGR</name>
<dbReference type="Gramene" id="KCW61479">
    <property type="protein sequence ID" value="KCW61479"/>
    <property type="gene ID" value="EUGRSUZ_H042122"/>
</dbReference>
<gene>
    <name evidence="1" type="ORF">EUGRSUZ_H042122</name>
</gene>
<dbReference type="InParanoid" id="A0A059B646"/>
<reference evidence="1" key="1">
    <citation type="submission" date="2013-07" db="EMBL/GenBank/DDBJ databases">
        <title>The genome of Eucalyptus grandis.</title>
        <authorList>
            <person name="Schmutz J."/>
            <person name="Hayes R."/>
            <person name="Myburg A."/>
            <person name="Tuskan G."/>
            <person name="Grattapaglia D."/>
            <person name="Rokhsar D.S."/>
        </authorList>
    </citation>
    <scope>NUCLEOTIDE SEQUENCE</scope>
    <source>
        <tissue evidence="1">Leaf extractions</tissue>
    </source>
</reference>
<proteinExistence type="predicted"/>
<dbReference type="AlphaFoldDB" id="A0A059B646"/>
<dbReference type="EMBL" id="KK198760">
    <property type="protein sequence ID" value="KCW61479.1"/>
    <property type="molecule type" value="Genomic_DNA"/>
</dbReference>
<sequence>IFTYILLDGFCKTQKLDKLYDARLQPLHIKYSCRKLM</sequence>
<accession>A0A059B646</accession>